<dbReference type="Proteomes" id="UP001156682">
    <property type="component" value="Unassembled WGS sequence"/>
</dbReference>
<dbReference type="Pfam" id="PF01966">
    <property type="entry name" value="HD"/>
    <property type="match status" value="1"/>
</dbReference>
<reference evidence="3" key="1">
    <citation type="journal article" date="2019" name="Int. J. Syst. Evol. Microbiol.">
        <title>The Global Catalogue of Microorganisms (GCM) 10K type strain sequencing project: providing services to taxonomists for standard genome sequencing and annotation.</title>
        <authorList>
            <consortium name="The Broad Institute Genomics Platform"/>
            <consortium name="The Broad Institute Genome Sequencing Center for Infectious Disease"/>
            <person name="Wu L."/>
            <person name="Ma J."/>
        </authorList>
    </citation>
    <scope>NUCLEOTIDE SEQUENCE [LARGE SCALE GENOMIC DNA]</scope>
    <source>
        <strain evidence="3">NBRC 100033</strain>
    </source>
</reference>
<dbReference type="SMART" id="SM00471">
    <property type="entry name" value="HDc"/>
    <property type="match status" value="1"/>
</dbReference>
<dbReference type="Gene3D" id="1.10.3210.10">
    <property type="entry name" value="Hypothetical protein af1432"/>
    <property type="match status" value="1"/>
</dbReference>
<dbReference type="PANTHER" id="PTHR11373:SF4">
    <property type="entry name" value="DEOXYNUCLEOSIDE TRIPHOSPHATE TRIPHOSPHOHYDROLASE SAMHD1"/>
    <property type="match status" value="1"/>
</dbReference>
<evidence type="ECO:0000313" key="3">
    <source>
        <dbReference type="Proteomes" id="UP001156682"/>
    </source>
</evidence>
<accession>A0ABQ5ZZH7</accession>
<proteinExistence type="predicted"/>
<protein>
    <recommendedName>
        <fullName evidence="1">HD/PDEase domain-containing protein</fullName>
    </recommendedName>
</protein>
<evidence type="ECO:0000313" key="2">
    <source>
        <dbReference type="EMBL" id="GLR64407.1"/>
    </source>
</evidence>
<dbReference type="SUPFAM" id="SSF109604">
    <property type="entry name" value="HD-domain/PDEase-like"/>
    <property type="match status" value="1"/>
</dbReference>
<sequence length="336" mass="38203">MNDLKQDREPLQLSLKGLSNFCELEESLTLIRTHKLYHKVITTNAFKRLNGVSFLGAIDYLPCFKSLPKPQRTRSDHSLNVAALAQMIAIKRSYSSELTHHLVIAGLLHDIGHPPLSHSVEPYLKEKFGFGHHEMGEMILDGQVSLGKDLNHLLNKNIDIAFIKSLIDGKASKVDGGDLFSSKINLDTIDGIIRSYSYLNPRSQAFSTASVAIASFISDDANKFEVLDDFWNLKHNIYDYLITSGDGLLADVLSQNSIREGKSTLTTYDLFKRENSWHQKFSHVFSSIYSLSNKSKNTLLSPEKPLSYTKRKYYIDSKESEINKRYLYTKNKQYLQ</sequence>
<name>A0ABQ5ZZH7_9GAMM</name>
<dbReference type="EMBL" id="BSOR01000029">
    <property type="protein sequence ID" value="GLR64407.1"/>
    <property type="molecule type" value="Genomic_DNA"/>
</dbReference>
<dbReference type="PANTHER" id="PTHR11373">
    <property type="entry name" value="DEOXYNUCLEOSIDE TRIPHOSPHATE TRIPHOSPHOHYDROLASE"/>
    <property type="match status" value="1"/>
</dbReference>
<evidence type="ECO:0000259" key="1">
    <source>
        <dbReference type="SMART" id="SM00471"/>
    </source>
</evidence>
<organism evidence="2 3">
    <name type="scientific">Marinospirillum insulare</name>
    <dbReference type="NCBI Taxonomy" id="217169"/>
    <lineage>
        <taxon>Bacteria</taxon>
        <taxon>Pseudomonadati</taxon>
        <taxon>Pseudomonadota</taxon>
        <taxon>Gammaproteobacteria</taxon>
        <taxon>Oceanospirillales</taxon>
        <taxon>Oceanospirillaceae</taxon>
        <taxon>Marinospirillum</taxon>
    </lineage>
</organism>
<keyword evidence="3" id="KW-1185">Reference proteome</keyword>
<dbReference type="CDD" id="cd00077">
    <property type="entry name" value="HDc"/>
    <property type="match status" value="1"/>
</dbReference>
<dbReference type="InterPro" id="IPR003607">
    <property type="entry name" value="HD/PDEase_dom"/>
</dbReference>
<dbReference type="RefSeq" id="WP_027851919.1">
    <property type="nucleotide sequence ID" value="NZ_BSOR01000029.1"/>
</dbReference>
<feature type="domain" description="HD/PDEase" evidence="1">
    <location>
        <begin position="70"/>
        <end position="236"/>
    </location>
</feature>
<dbReference type="InterPro" id="IPR006674">
    <property type="entry name" value="HD_domain"/>
</dbReference>
<dbReference type="InterPro" id="IPR050135">
    <property type="entry name" value="dGTPase-like"/>
</dbReference>
<comment type="caution">
    <text evidence="2">The sequence shown here is derived from an EMBL/GenBank/DDBJ whole genome shotgun (WGS) entry which is preliminary data.</text>
</comment>
<gene>
    <name evidence="2" type="ORF">GCM10007878_18450</name>
</gene>